<organism evidence="4 5">
    <name type="scientific">Pseudoclavibacter chungangensis</name>
    <dbReference type="NCBI Taxonomy" id="587635"/>
    <lineage>
        <taxon>Bacteria</taxon>
        <taxon>Bacillati</taxon>
        <taxon>Actinomycetota</taxon>
        <taxon>Actinomycetes</taxon>
        <taxon>Micrococcales</taxon>
        <taxon>Microbacteriaceae</taxon>
        <taxon>Pseudoclavibacter</taxon>
    </lineage>
</organism>
<keyword evidence="5" id="KW-1185">Reference proteome</keyword>
<dbReference type="EMBL" id="WBJZ01000006">
    <property type="protein sequence ID" value="KAB1659525.1"/>
    <property type="molecule type" value="Genomic_DNA"/>
</dbReference>
<reference evidence="4 5" key="1">
    <citation type="submission" date="2019-09" db="EMBL/GenBank/DDBJ databases">
        <title>Phylogeny of genus Pseudoclavibacter and closely related genus.</title>
        <authorList>
            <person name="Li Y."/>
        </authorList>
    </citation>
    <scope>NUCLEOTIDE SEQUENCE [LARGE SCALE GENOMIC DNA]</scope>
    <source>
        <strain evidence="4 5">DSM 23821</strain>
    </source>
</reference>
<feature type="domain" description="Xylose isomerase-like TIM barrel" evidence="3">
    <location>
        <begin position="20"/>
        <end position="253"/>
    </location>
</feature>
<feature type="region of interest" description="Disordered" evidence="2">
    <location>
        <begin position="260"/>
        <end position="315"/>
    </location>
</feature>
<evidence type="ECO:0000313" key="5">
    <source>
        <dbReference type="Proteomes" id="UP000467240"/>
    </source>
</evidence>
<evidence type="ECO:0000259" key="3">
    <source>
        <dbReference type="Pfam" id="PF01261"/>
    </source>
</evidence>
<evidence type="ECO:0000256" key="1">
    <source>
        <dbReference type="ARBA" id="ARBA00023277"/>
    </source>
</evidence>
<dbReference type="RefSeq" id="WP_158040025.1">
    <property type="nucleotide sequence ID" value="NZ_JACCFV010000001.1"/>
</dbReference>
<dbReference type="InterPro" id="IPR036237">
    <property type="entry name" value="Xyl_isomerase-like_sf"/>
</dbReference>
<sequence>MSKVGMSTSCTFPKSLEASFRIAREAGFDGMEVMVSTEQATRSVEQMAGLSRRYELPVLAIHAPVLLFTQFVWGRDQRVKLQRSAELARDVGATTVVVHPPFRWQSGYAENFLEIVREIASDTGVEIAVENMFPWKVSGRELKAYLPGIDPIVMDCDAITLDFSHAALSGRDSLEMVKAGGERIRHVHLCDGQAPGADGKMWDEHLAPGEGGQPVAETLQYLAAQGWDGNVVAEVNTRKAKNEADRIRMLRETVAFAREHLGQPSAGPGATESDVTGATAPADAAPDRGDAAADDARPGDALADAPNSTNDPAVA</sequence>
<feature type="compositionally biased region" description="Basic and acidic residues" evidence="2">
    <location>
        <begin position="285"/>
        <end position="298"/>
    </location>
</feature>
<dbReference type="InterPro" id="IPR050312">
    <property type="entry name" value="IolE/XylAMocC-like"/>
</dbReference>
<comment type="caution">
    <text evidence="4">The sequence shown here is derived from an EMBL/GenBank/DDBJ whole genome shotgun (WGS) entry which is preliminary data.</text>
</comment>
<keyword evidence="4" id="KW-0413">Isomerase</keyword>
<evidence type="ECO:0000256" key="2">
    <source>
        <dbReference type="SAM" id="MobiDB-lite"/>
    </source>
</evidence>
<dbReference type="PANTHER" id="PTHR12110">
    <property type="entry name" value="HYDROXYPYRUVATE ISOMERASE"/>
    <property type="match status" value="1"/>
</dbReference>
<gene>
    <name evidence="4" type="ORF">F8O01_06275</name>
</gene>
<accession>A0A7J5BYU6</accession>
<dbReference type="GO" id="GO:0016853">
    <property type="term" value="F:isomerase activity"/>
    <property type="evidence" value="ECO:0007669"/>
    <property type="project" value="UniProtKB-KW"/>
</dbReference>
<dbReference type="OrthoDB" id="3248123at2"/>
<dbReference type="AlphaFoldDB" id="A0A7J5BYU6"/>
<dbReference type="PANTHER" id="PTHR12110:SF47">
    <property type="match status" value="1"/>
</dbReference>
<dbReference type="InterPro" id="IPR013022">
    <property type="entry name" value="Xyl_isomerase-like_TIM-brl"/>
</dbReference>
<dbReference type="Gene3D" id="3.20.20.150">
    <property type="entry name" value="Divalent-metal-dependent TIM barrel enzymes"/>
    <property type="match status" value="1"/>
</dbReference>
<keyword evidence="1" id="KW-0119">Carbohydrate metabolism</keyword>
<name>A0A7J5BYU6_9MICO</name>
<dbReference type="Pfam" id="PF01261">
    <property type="entry name" value="AP_endonuc_2"/>
    <property type="match status" value="1"/>
</dbReference>
<proteinExistence type="predicted"/>
<evidence type="ECO:0000313" key="4">
    <source>
        <dbReference type="EMBL" id="KAB1659525.1"/>
    </source>
</evidence>
<dbReference type="SUPFAM" id="SSF51658">
    <property type="entry name" value="Xylose isomerase-like"/>
    <property type="match status" value="1"/>
</dbReference>
<protein>
    <submittedName>
        <fullName evidence="4">Sugar phosphate isomerase/epimerase</fullName>
    </submittedName>
</protein>
<dbReference type="Proteomes" id="UP000467240">
    <property type="component" value="Unassembled WGS sequence"/>
</dbReference>